<accession>A0A6A6EYY6</accession>
<proteinExistence type="predicted"/>
<keyword evidence="2" id="KW-1185">Reference proteome</keyword>
<dbReference type="EMBL" id="ML992714">
    <property type="protein sequence ID" value="KAF2206692.1"/>
    <property type="molecule type" value="Genomic_DNA"/>
</dbReference>
<gene>
    <name evidence="1" type="ORF">CERZMDRAFT_91934</name>
</gene>
<evidence type="ECO:0000313" key="2">
    <source>
        <dbReference type="Proteomes" id="UP000799539"/>
    </source>
</evidence>
<sequence>MSKDNIKHHRTLLLLQREVVKAKTIGTGNGRLEKQYEVSFHHSTLPLDVFIPKVGSVDAWARRYLILANRQIYMEWMAAWLPSSEVATELLERFEAEDTDWCDLMDEVLARLFDVGPQDANI</sequence>
<dbReference type="Proteomes" id="UP000799539">
    <property type="component" value="Unassembled WGS sequence"/>
</dbReference>
<evidence type="ECO:0000313" key="1">
    <source>
        <dbReference type="EMBL" id="KAF2206692.1"/>
    </source>
</evidence>
<dbReference type="AlphaFoldDB" id="A0A6A6EYY6"/>
<reference evidence="1" key="1">
    <citation type="journal article" date="2020" name="Stud. Mycol.">
        <title>101 Dothideomycetes genomes: a test case for predicting lifestyles and emergence of pathogens.</title>
        <authorList>
            <person name="Haridas S."/>
            <person name="Albert R."/>
            <person name="Binder M."/>
            <person name="Bloem J."/>
            <person name="Labutti K."/>
            <person name="Salamov A."/>
            <person name="Andreopoulos B."/>
            <person name="Baker S."/>
            <person name="Barry K."/>
            <person name="Bills G."/>
            <person name="Bluhm B."/>
            <person name="Cannon C."/>
            <person name="Castanera R."/>
            <person name="Culley D."/>
            <person name="Daum C."/>
            <person name="Ezra D."/>
            <person name="Gonzalez J."/>
            <person name="Henrissat B."/>
            <person name="Kuo A."/>
            <person name="Liang C."/>
            <person name="Lipzen A."/>
            <person name="Lutzoni F."/>
            <person name="Magnuson J."/>
            <person name="Mondo S."/>
            <person name="Nolan M."/>
            <person name="Ohm R."/>
            <person name="Pangilinan J."/>
            <person name="Park H.-J."/>
            <person name="Ramirez L."/>
            <person name="Alfaro M."/>
            <person name="Sun H."/>
            <person name="Tritt A."/>
            <person name="Yoshinaga Y."/>
            <person name="Zwiers L.-H."/>
            <person name="Turgeon B."/>
            <person name="Goodwin S."/>
            <person name="Spatafora J."/>
            <person name="Crous P."/>
            <person name="Grigoriev I."/>
        </authorList>
    </citation>
    <scope>NUCLEOTIDE SEQUENCE</scope>
    <source>
        <strain evidence="1">SCOH1-5</strain>
    </source>
</reference>
<organism evidence="1 2">
    <name type="scientific">Cercospora zeae-maydis SCOH1-5</name>
    <dbReference type="NCBI Taxonomy" id="717836"/>
    <lineage>
        <taxon>Eukaryota</taxon>
        <taxon>Fungi</taxon>
        <taxon>Dikarya</taxon>
        <taxon>Ascomycota</taxon>
        <taxon>Pezizomycotina</taxon>
        <taxon>Dothideomycetes</taxon>
        <taxon>Dothideomycetidae</taxon>
        <taxon>Mycosphaerellales</taxon>
        <taxon>Mycosphaerellaceae</taxon>
        <taxon>Cercospora</taxon>
    </lineage>
</organism>
<protein>
    <submittedName>
        <fullName evidence="1">Uncharacterized protein</fullName>
    </submittedName>
</protein>
<name>A0A6A6EYY6_9PEZI</name>